<organism evidence="1 2">
    <name type="scientific">Ilyodon furcidens</name>
    <name type="common">goldbreast splitfin</name>
    <dbReference type="NCBI Taxonomy" id="33524"/>
    <lineage>
        <taxon>Eukaryota</taxon>
        <taxon>Metazoa</taxon>
        <taxon>Chordata</taxon>
        <taxon>Craniata</taxon>
        <taxon>Vertebrata</taxon>
        <taxon>Euteleostomi</taxon>
        <taxon>Actinopterygii</taxon>
        <taxon>Neopterygii</taxon>
        <taxon>Teleostei</taxon>
        <taxon>Neoteleostei</taxon>
        <taxon>Acanthomorphata</taxon>
        <taxon>Ovalentaria</taxon>
        <taxon>Atherinomorphae</taxon>
        <taxon>Cyprinodontiformes</taxon>
        <taxon>Goodeidae</taxon>
        <taxon>Ilyodon</taxon>
    </lineage>
</organism>
<name>A0ABV0T7B4_9TELE</name>
<sequence>MLKADATAKFFSASDGKINYYSNKKLHARTINLNKCSSKDSNTAPCGSALPPVVSLTAVYTVTLDLHYICSAALQSRHPLPFCEPLRSTAKPRRAPRSMCRLRNKSL</sequence>
<reference evidence="1 2" key="1">
    <citation type="submission" date="2021-06" db="EMBL/GenBank/DDBJ databases">
        <authorList>
            <person name="Palmer J.M."/>
        </authorList>
    </citation>
    <scope>NUCLEOTIDE SEQUENCE [LARGE SCALE GENOMIC DNA]</scope>
    <source>
        <strain evidence="2">if_2019</strain>
        <tissue evidence="1">Muscle</tissue>
    </source>
</reference>
<gene>
    <name evidence="1" type="ORF">ILYODFUR_012187</name>
</gene>
<keyword evidence="2" id="KW-1185">Reference proteome</keyword>
<evidence type="ECO:0000313" key="1">
    <source>
        <dbReference type="EMBL" id="MEQ2228768.1"/>
    </source>
</evidence>
<protein>
    <submittedName>
        <fullName evidence="1">Uncharacterized protein</fullName>
    </submittedName>
</protein>
<dbReference type="EMBL" id="JAHRIQ010024116">
    <property type="protein sequence ID" value="MEQ2228768.1"/>
    <property type="molecule type" value="Genomic_DNA"/>
</dbReference>
<accession>A0ABV0T7B4</accession>
<dbReference type="Proteomes" id="UP001482620">
    <property type="component" value="Unassembled WGS sequence"/>
</dbReference>
<evidence type="ECO:0000313" key="2">
    <source>
        <dbReference type="Proteomes" id="UP001482620"/>
    </source>
</evidence>
<proteinExistence type="predicted"/>
<comment type="caution">
    <text evidence="1">The sequence shown here is derived from an EMBL/GenBank/DDBJ whole genome shotgun (WGS) entry which is preliminary data.</text>
</comment>